<keyword evidence="2" id="KW-1185">Reference proteome</keyword>
<dbReference type="EMBL" id="JBCEZU010000221">
    <property type="protein sequence ID" value="KAK9522351.1"/>
    <property type="molecule type" value="Genomic_DNA"/>
</dbReference>
<name>A0AAW1EHZ9_ZOAVI</name>
<proteinExistence type="predicted"/>
<evidence type="ECO:0000313" key="1">
    <source>
        <dbReference type="EMBL" id="KAK9522351.1"/>
    </source>
</evidence>
<evidence type="ECO:0000313" key="2">
    <source>
        <dbReference type="Proteomes" id="UP001488805"/>
    </source>
</evidence>
<gene>
    <name evidence="1" type="ORF">VZT92_018823</name>
</gene>
<dbReference type="AlphaFoldDB" id="A0AAW1EHZ9"/>
<protein>
    <submittedName>
        <fullName evidence="1">Uncharacterized protein</fullName>
    </submittedName>
</protein>
<comment type="caution">
    <text evidence="1">The sequence shown here is derived from an EMBL/GenBank/DDBJ whole genome shotgun (WGS) entry which is preliminary data.</text>
</comment>
<accession>A0AAW1EHZ9</accession>
<organism evidence="1 2">
    <name type="scientific">Zoarces viviparus</name>
    <name type="common">Viviparous eelpout</name>
    <name type="synonym">Blennius viviparus</name>
    <dbReference type="NCBI Taxonomy" id="48416"/>
    <lineage>
        <taxon>Eukaryota</taxon>
        <taxon>Metazoa</taxon>
        <taxon>Chordata</taxon>
        <taxon>Craniata</taxon>
        <taxon>Vertebrata</taxon>
        <taxon>Euteleostomi</taxon>
        <taxon>Actinopterygii</taxon>
        <taxon>Neopterygii</taxon>
        <taxon>Teleostei</taxon>
        <taxon>Neoteleostei</taxon>
        <taxon>Acanthomorphata</taxon>
        <taxon>Eupercaria</taxon>
        <taxon>Perciformes</taxon>
        <taxon>Cottioidei</taxon>
        <taxon>Zoarcales</taxon>
        <taxon>Zoarcidae</taxon>
        <taxon>Zoarcinae</taxon>
        <taxon>Zoarces</taxon>
    </lineage>
</organism>
<sequence>MHLVDKEIVYTWMGIRAGLENLREEGRPPWPLSQHEDFLLLLLLPPPLPGRLYLHMPGSGTNQRAAWGALNRGCRHFLTEALSSLRLESKAEVYDCQLPSRATRMERQMPKDVYYTFIPPRDDNRVNIMSLCVRRRDSSKYTNDNLATQR</sequence>
<dbReference type="Proteomes" id="UP001488805">
    <property type="component" value="Unassembled WGS sequence"/>
</dbReference>
<reference evidence="1 2" key="1">
    <citation type="journal article" date="2024" name="Genome Biol. Evol.">
        <title>Chromosome-level genome assembly of the viviparous eelpout Zoarces viviparus.</title>
        <authorList>
            <person name="Fuhrmann N."/>
            <person name="Brasseur M.V."/>
            <person name="Bakowski C.E."/>
            <person name="Podsiadlowski L."/>
            <person name="Prost S."/>
            <person name="Krehenwinkel H."/>
            <person name="Mayer C."/>
        </authorList>
    </citation>
    <scope>NUCLEOTIDE SEQUENCE [LARGE SCALE GENOMIC DNA]</scope>
    <source>
        <strain evidence="1">NO-MEL_2022_Ind0_liver</strain>
    </source>
</reference>